<dbReference type="InterPro" id="IPR036390">
    <property type="entry name" value="WH_DNA-bd_sf"/>
</dbReference>
<evidence type="ECO:0000256" key="2">
    <source>
        <dbReference type="ARBA" id="ARBA00023015"/>
    </source>
</evidence>
<dbReference type="CDD" id="cd08432">
    <property type="entry name" value="PBP2_GcdR_TrpI_HvrB_AmpR_like"/>
    <property type="match status" value="1"/>
</dbReference>
<dbReference type="GO" id="GO:0006351">
    <property type="term" value="P:DNA-templated transcription"/>
    <property type="evidence" value="ECO:0007669"/>
    <property type="project" value="TreeGrafter"/>
</dbReference>
<dbReference type="Gene3D" id="1.10.10.10">
    <property type="entry name" value="Winged helix-like DNA-binding domain superfamily/Winged helix DNA-binding domain"/>
    <property type="match status" value="1"/>
</dbReference>
<gene>
    <name evidence="7" type="ORF">SAMN05877838_1390</name>
</gene>
<sequence>MTQRLPPLNPLRAFEATARNRSLTKAAKELCVTHGAISHQIKALENSLQVKLFKRTGQRLTLTEHGAELLPSVTSAFEEIATATARMTRPAKSGSLSITCVSALLSLWLMPRLASFTARYPDIRLTLNAANDPAAIHSPDVDIAILYGDGSWTDCWLKLWSHLDLFPIASPSLINNKPIRTARDLAEHTILHGDGGHEWHIWLTAADVRGISGVQQHHFSDARLAIEAALLGHGIALGDTLTAASLLTRGQVIVPFKLAVPAVDAFYVACSNDVRSTPAVDAFIDWLFSSIEEDDARAEPMIAARRTIRRAQQNPGVQHTESVPVELTES</sequence>
<evidence type="ECO:0000259" key="6">
    <source>
        <dbReference type="PROSITE" id="PS50931"/>
    </source>
</evidence>
<dbReference type="OrthoDB" id="9807765at2"/>
<dbReference type="InterPro" id="IPR058163">
    <property type="entry name" value="LysR-type_TF_proteobact-type"/>
</dbReference>
<dbReference type="GO" id="GO:0003700">
    <property type="term" value="F:DNA-binding transcription factor activity"/>
    <property type="evidence" value="ECO:0007669"/>
    <property type="project" value="InterPro"/>
</dbReference>
<feature type="compositionally biased region" description="Polar residues" evidence="5">
    <location>
        <begin position="312"/>
        <end position="321"/>
    </location>
</feature>
<accession>A0A286I8Y2</accession>
<protein>
    <submittedName>
        <fullName evidence="7">LysR family glycine cleavage system transcriptional activator</fullName>
    </submittedName>
</protein>
<dbReference type="AlphaFoldDB" id="A0A286I8Y2"/>
<dbReference type="SUPFAM" id="SSF46785">
    <property type="entry name" value="Winged helix' DNA-binding domain"/>
    <property type="match status" value="1"/>
</dbReference>
<dbReference type="Gene3D" id="3.40.190.10">
    <property type="entry name" value="Periplasmic binding protein-like II"/>
    <property type="match status" value="2"/>
</dbReference>
<evidence type="ECO:0000313" key="7">
    <source>
        <dbReference type="EMBL" id="SOE16521.1"/>
    </source>
</evidence>
<dbReference type="PANTHER" id="PTHR30537:SF26">
    <property type="entry name" value="GLYCINE CLEAVAGE SYSTEM TRANSCRIPTIONAL ACTIVATOR"/>
    <property type="match status" value="1"/>
</dbReference>
<comment type="similarity">
    <text evidence="1">Belongs to the LysR transcriptional regulatory family.</text>
</comment>
<evidence type="ECO:0000313" key="8">
    <source>
        <dbReference type="Proteomes" id="UP000219465"/>
    </source>
</evidence>
<keyword evidence="4" id="KW-0804">Transcription</keyword>
<dbReference type="PROSITE" id="PS50931">
    <property type="entry name" value="HTH_LYSR"/>
    <property type="match status" value="1"/>
</dbReference>
<dbReference type="Proteomes" id="UP000219465">
    <property type="component" value="Unassembled WGS sequence"/>
</dbReference>
<dbReference type="InterPro" id="IPR005119">
    <property type="entry name" value="LysR_subst-bd"/>
</dbReference>
<keyword evidence="8" id="KW-1185">Reference proteome</keyword>
<evidence type="ECO:0000256" key="1">
    <source>
        <dbReference type="ARBA" id="ARBA00009437"/>
    </source>
</evidence>
<dbReference type="SUPFAM" id="SSF53850">
    <property type="entry name" value="Periplasmic binding protein-like II"/>
    <property type="match status" value="1"/>
</dbReference>
<keyword evidence="2" id="KW-0805">Transcription regulation</keyword>
<dbReference type="PANTHER" id="PTHR30537">
    <property type="entry name" value="HTH-TYPE TRANSCRIPTIONAL REGULATOR"/>
    <property type="match status" value="1"/>
</dbReference>
<dbReference type="NCBIfam" id="NF008352">
    <property type="entry name" value="PRK11139.1"/>
    <property type="match status" value="1"/>
</dbReference>
<dbReference type="InterPro" id="IPR000847">
    <property type="entry name" value="LysR_HTH_N"/>
</dbReference>
<dbReference type="PRINTS" id="PR00039">
    <property type="entry name" value="HTHLYSR"/>
</dbReference>
<proteinExistence type="inferred from homology"/>
<evidence type="ECO:0000256" key="3">
    <source>
        <dbReference type="ARBA" id="ARBA00023125"/>
    </source>
</evidence>
<feature type="region of interest" description="Disordered" evidence="5">
    <location>
        <begin position="310"/>
        <end position="330"/>
    </location>
</feature>
<organism evidence="7 8">
    <name type="scientific">Hoeflea halophila</name>
    <dbReference type="NCBI Taxonomy" id="714899"/>
    <lineage>
        <taxon>Bacteria</taxon>
        <taxon>Pseudomonadati</taxon>
        <taxon>Pseudomonadota</taxon>
        <taxon>Alphaproteobacteria</taxon>
        <taxon>Hyphomicrobiales</taxon>
        <taxon>Rhizobiaceae</taxon>
        <taxon>Hoeflea</taxon>
    </lineage>
</organism>
<dbReference type="RefSeq" id="WP_097106207.1">
    <property type="nucleotide sequence ID" value="NZ_OCPC01000001.1"/>
</dbReference>
<dbReference type="Pfam" id="PF00126">
    <property type="entry name" value="HTH_1"/>
    <property type="match status" value="1"/>
</dbReference>
<dbReference type="InterPro" id="IPR036388">
    <property type="entry name" value="WH-like_DNA-bd_sf"/>
</dbReference>
<dbReference type="GO" id="GO:0043565">
    <property type="term" value="F:sequence-specific DNA binding"/>
    <property type="evidence" value="ECO:0007669"/>
    <property type="project" value="TreeGrafter"/>
</dbReference>
<evidence type="ECO:0000256" key="4">
    <source>
        <dbReference type="ARBA" id="ARBA00023163"/>
    </source>
</evidence>
<name>A0A286I8Y2_9HYPH</name>
<keyword evidence="3" id="KW-0238">DNA-binding</keyword>
<dbReference type="FunFam" id="1.10.10.10:FF:000038">
    <property type="entry name" value="Glycine cleavage system transcriptional activator"/>
    <property type="match status" value="1"/>
</dbReference>
<reference evidence="8" key="1">
    <citation type="submission" date="2017-08" db="EMBL/GenBank/DDBJ databases">
        <authorList>
            <person name="Varghese N."/>
            <person name="Submissions S."/>
        </authorList>
    </citation>
    <scope>NUCLEOTIDE SEQUENCE [LARGE SCALE GENOMIC DNA]</scope>
    <source>
        <strain evidence="8">KCTC 23107</strain>
    </source>
</reference>
<feature type="domain" description="HTH lysR-type" evidence="6">
    <location>
        <begin position="6"/>
        <end position="63"/>
    </location>
</feature>
<evidence type="ECO:0000256" key="5">
    <source>
        <dbReference type="SAM" id="MobiDB-lite"/>
    </source>
</evidence>
<dbReference type="EMBL" id="OCPC01000001">
    <property type="protein sequence ID" value="SOE16521.1"/>
    <property type="molecule type" value="Genomic_DNA"/>
</dbReference>
<dbReference type="Pfam" id="PF03466">
    <property type="entry name" value="LysR_substrate"/>
    <property type="match status" value="1"/>
</dbReference>